<dbReference type="Gene3D" id="3.30.559.10">
    <property type="entry name" value="Chloramphenicol acetyltransferase-like domain"/>
    <property type="match status" value="1"/>
</dbReference>
<protein>
    <recommendedName>
        <fullName evidence="3">Condensation domain-containing protein</fullName>
    </recommendedName>
</protein>
<dbReference type="Proteomes" id="UP001596039">
    <property type="component" value="Unassembled WGS sequence"/>
</dbReference>
<organism evidence="1 2">
    <name type="scientific">Lysinimonas soli</name>
    <dbReference type="NCBI Taxonomy" id="1074233"/>
    <lineage>
        <taxon>Bacteria</taxon>
        <taxon>Bacillati</taxon>
        <taxon>Actinomycetota</taxon>
        <taxon>Actinomycetes</taxon>
        <taxon>Micrococcales</taxon>
        <taxon>Microbacteriaceae</taxon>
        <taxon>Lysinimonas</taxon>
    </lineage>
</organism>
<reference evidence="2" key="1">
    <citation type="journal article" date="2019" name="Int. J. Syst. Evol. Microbiol.">
        <title>The Global Catalogue of Microorganisms (GCM) 10K type strain sequencing project: providing services to taxonomists for standard genome sequencing and annotation.</title>
        <authorList>
            <consortium name="The Broad Institute Genomics Platform"/>
            <consortium name="The Broad Institute Genome Sequencing Center for Infectious Disease"/>
            <person name="Wu L."/>
            <person name="Ma J."/>
        </authorList>
    </citation>
    <scope>NUCLEOTIDE SEQUENCE [LARGE SCALE GENOMIC DNA]</scope>
    <source>
        <strain evidence="2">CGMCC 4.6997</strain>
    </source>
</reference>
<gene>
    <name evidence="1" type="ORF">ACFPJ4_00745</name>
</gene>
<evidence type="ECO:0000313" key="1">
    <source>
        <dbReference type="EMBL" id="MFC5500760.1"/>
    </source>
</evidence>
<name>A0ABW0NKE1_9MICO</name>
<evidence type="ECO:0000313" key="2">
    <source>
        <dbReference type="Proteomes" id="UP001596039"/>
    </source>
</evidence>
<comment type="caution">
    <text evidence="1">The sequence shown here is derived from an EMBL/GenBank/DDBJ whole genome shotgun (WGS) entry which is preliminary data.</text>
</comment>
<sequence length="187" mass="19857">MTLAPSYSPQLPNLSDRRIAESFAVEQAVPLPGVQLATVDVTALVELSERLDRHARRDGGRVSTRALVARAFLAAAVRHPRADALWDVPGLAGVSGAGLRVSELTAALDGATAARAVNAGRAGQASSLSVGELRRQPAEFEGRIELRWLLTLSLSFAPDAIDAVEVRMLLDELAAMLADPFELVARV</sequence>
<dbReference type="SUPFAM" id="SSF52777">
    <property type="entry name" value="CoA-dependent acyltransferases"/>
    <property type="match status" value="1"/>
</dbReference>
<dbReference type="EMBL" id="JBHSMG010000001">
    <property type="protein sequence ID" value="MFC5500760.1"/>
    <property type="molecule type" value="Genomic_DNA"/>
</dbReference>
<accession>A0ABW0NKE1</accession>
<dbReference type="InterPro" id="IPR023213">
    <property type="entry name" value="CAT-like_dom_sf"/>
</dbReference>
<keyword evidence="2" id="KW-1185">Reference proteome</keyword>
<dbReference type="RefSeq" id="WP_386738370.1">
    <property type="nucleotide sequence ID" value="NZ_JBHSMG010000001.1"/>
</dbReference>
<proteinExistence type="predicted"/>
<evidence type="ECO:0008006" key="3">
    <source>
        <dbReference type="Google" id="ProtNLM"/>
    </source>
</evidence>